<evidence type="ECO:0000256" key="3">
    <source>
        <dbReference type="ARBA" id="ARBA00012453"/>
    </source>
</evidence>
<evidence type="ECO:0000256" key="2">
    <source>
        <dbReference type="ARBA" id="ARBA00007482"/>
    </source>
</evidence>
<dbReference type="PANTHER" id="PTHR11839">
    <property type="entry name" value="UDP/ADP-SUGAR PYROPHOSPHATASE"/>
    <property type="match status" value="1"/>
</dbReference>
<dbReference type="InterPro" id="IPR020084">
    <property type="entry name" value="NUDIX_hydrolase_CS"/>
</dbReference>
<dbReference type="InterPro" id="IPR015797">
    <property type="entry name" value="NUDIX_hydrolase-like_dom_sf"/>
</dbReference>
<evidence type="ECO:0000256" key="7">
    <source>
        <dbReference type="ARBA" id="ARBA00022842"/>
    </source>
</evidence>
<dbReference type="CDD" id="cd24155">
    <property type="entry name" value="NUDIX_ADPRase"/>
    <property type="match status" value="1"/>
</dbReference>
<dbReference type="GO" id="GO:0019144">
    <property type="term" value="F:ADP-sugar diphosphatase activity"/>
    <property type="evidence" value="ECO:0007669"/>
    <property type="project" value="TreeGrafter"/>
</dbReference>
<sequence length="198" mass="22422">MKYEYEILEQEVIATGFLKLSRYRLRHRLFAGGWSEEIVRERVEPLRASSVLLYDPQQDAVVLIEQFRIGALESRPHAWQLEIIGGHIGEDETPEEVARRESLEEAGCEILDLLPICEFLVTPGTAGERVYLFCGRVDAATAGGIYGIADEGEDIRVEVMKADDAFGEIYNGRINSTTGIMAIQWLALHRDQVLERWV</sequence>
<gene>
    <name evidence="14" type="ORF">MNBD_GAMMA26-1017</name>
</gene>
<dbReference type="InterPro" id="IPR000086">
    <property type="entry name" value="NUDIX_hydrolase_dom"/>
</dbReference>
<dbReference type="AlphaFoldDB" id="A0A3B1B2Q9"/>
<dbReference type="InterPro" id="IPR004385">
    <property type="entry name" value="NDP_pyrophosphatase"/>
</dbReference>
<feature type="domain" description="Nudix hydrolase" evidence="13">
    <location>
        <begin position="44"/>
        <end position="187"/>
    </location>
</feature>
<evidence type="ECO:0000256" key="9">
    <source>
        <dbReference type="ARBA" id="ARBA00030162"/>
    </source>
</evidence>
<reference evidence="14" key="1">
    <citation type="submission" date="2018-06" db="EMBL/GenBank/DDBJ databases">
        <authorList>
            <person name="Zhirakovskaya E."/>
        </authorList>
    </citation>
    <scope>NUCLEOTIDE SEQUENCE</scope>
</reference>
<protein>
    <recommendedName>
        <fullName evidence="4">ADP-ribose pyrophosphatase</fullName>
        <ecNumber evidence="3">3.6.1.13</ecNumber>
    </recommendedName>
    <alternativeName>
        <fullName evidence="9">ADP-ribose diphosphatase</fullName>
    </alternativeName>
    <alternativeName>
        <fullName evidence="11">ADP-ribose phosphohydrolase</fullName>
    </alternativeName>
    <alternativeName>
        <fullName evidence="10">Adenosine diphosphoribose pyrophosphatase</fullName>
    </alternativeName>
</protein>
<keyword evidence="6 14" id="KW-0378">Hydrolase</keyword>
<evidence type="ECO:0000256" key="12">
    <source>
        <dbReference type="ARBA" id="ARBA00049546"/>
    </source>
</evidence>
<dbReference type="EMBL" id="UOFX01000011">
    <property type="protein sequence ID" value="VAX06304.1"/>
    <property type="molecule type" value="Genomic_DNA"/>
</dbReference>
<dbReference type="PROSITE" id="PS51462">
    <property type="entry name" value="NUDIX"/>
    <property type="match status" value="1"/>
</dbReference>
<evidence type="ECO:0000259" key="13">
    <source>
        <dbReference type="PROSITE" id="PS51462"/>
    </source>
</evidence>
<evidence type="ECO:0000256" key="5">
    <source>
        <dbReference type="ARBA" id="ARBA00022723"/>
    </source>
</evidence>
<dbReference type="GO" id="GO:0006753">
    <property type="term" value="P:nucleoside phosphate metabolic process"/>
    <property type="evidence" value="ECO:0007669"/>
    <property type="project" value="TreeGrafter"/>
</dbReference>
<accession>A0A3B1B2Q9</accession>
<comment type="catalytic activity">
    <reaction evidence="12">
        <text>ADP-D-ribose + H2O = D-ribose 5-phosphate + AMP + 2 H(+)</text>
        <dbReference type="Rhea" id="RHEA:10412"/>
        <dbReference type="ChEBI" id="CHEBI:15377"/>
        <dbReference type="ChEBI" id="CHEBI:15378"/>
        <dbReference type="ChEBI" id="CHEBI:57967"/>
        <dbReference type="ChEBI" id="CHEBI:78346"/>
        <dbReference type="ChEBI" id="CHEBI:456215"/>
        <dbReference type="EC" id="3.6.1.13"/>
    </reaction>
</comment>
<evidence type="ECO:0000256" key="6">
    <source>
        <dbReference type="ARBA" id="ARBA00022801"/>
    </source>
</evidence>
<dbReference type="Pfam" id="PF00293">
    <property type="entry name" value="NUDIX"/>
    <property type="match status" value="1"/>
</dbReference>
<evidence type="ECO:0000256" key="8">
    <source>
        <dbReference type="ARBA" id="ARBA00025164"/>
    </source>
</evidence>
<evidence type="ECO:0000256" key="4">
    <source>
        <dbReference type="ARBA" id="ARBA00013297"/>
    </source>
</evidence>
<dbReference type="SUPFAM" id="SSF55811">
    <property type="entry name" value="Nudix"/>
    <property type="match status" value="1"/>
</dbReference>
<dbReference type="PANTHER" id="PTHR11839:SF5">
    <property type="entry name" value="ADP-RIBOSE PYROPHOSPHATASE"/>
    <property type="match status" value="1"/>
</dbReference>
<dbReference type="GO" id="GO:0019693">
    <property type="term" value="P:ribose phosphate metabolic process"/>
    <property type="evidence" value="ECO:0007669"/>
    <property type="project" value="TreeGrafter"/>
</dbReference>
<organism evidence="14">
    <name type="scientific">hydrothermal vent metagenome</name>
    <dbReference type="NCBI Taxonomy" id="652676"/>
    <lineage>
        <taxon>unclassified sequences</taxon>
        <taxon>metagenomes</taxon>
        <taxon>ecological metagenomes</taxon>
    </lineage>
</organism>
<comment type="function">
    <text evidence="8">Acts on ADP-mannose and ADP-glucose as well as ADP-ribose. Prevents glycogen biosynthesis. The reaction catalyzed by this enzyme is a limiting step of the gluconeogenic process.</text>
</comment>
<keyword evidence="5" id="KW-0479">Metal-binding</keyword>
<evidence type="ECO:0000256" key="1">
    <source>
        <dbReference type="ARBA" id="ARBA00001946"/>
    </source>
</evidence>
<dbReference type="GO" id="GO:0005829">
    <property type="term" value="C:cytosol"/>
    <property type="evidence" value="ECO:0007669"/>
    <property type="project" value="TreeGrafter"/>
</dbReference>
<evidence type="ECO:0000256" key="11">
    <source>
        <dbReference type="ARBA" id="ARBA00033056"/>
    </source>
</evidence>
<dbReference type="Gene3D" id="3.90.79.10">
    <property type="entry name" value="Nucleoside Triphosphate Pyrophosphohydrolase"/>
    <property type="match status" value="1"/>
</dbReference>
<evidence type="ECO:0000313" key="14">
    <source>
        <dbReference type="EMBL" id="VAX06304.1"/>
    </source>
</evidence>
<dbReference type="GO" id="GO:0046872">
    <property type="term" value="F:metal ion binding"/>
    <property type="evidence" value="ECO:0007669"/>
    <property type="project" value="UniProtKB-KW"/>
</dbReference>
<proteinExistence type="inferred from homology"/>
<comment type="similarity">
    <text evidence="2">Belongs to the Nudix hydrolase family. NudF subfamily.</text>
</comment>
<keyword evidence="7" id="KW-0460">Magnesium</keyword>
<dbReference type="PROSITE" id="PS00893">
    <property type="entry name" value="NUDIX_BOX"/>
    <property type="match status" value="1"/>
</dbReference>
<evidence type="ECO:0000256" key="10">
    <source>
        <dbReference type="ARBA" id="ARBA00030308"/>
    </source>
</evidence>
<dbReference type="EC" id="3.6.1.13" evidence="3"/>
<dbReference type="NCBIfam" id="TIGR00052">
    <property type="entry name" value="nudix-type nucleoside diphosphatase, YffH/AdpP family"/>
    <property type="match status" value="1"/>
</dbReference>
<comment type="cofactor">
    <cofactor evidence="1">
        <name>Mg(2+)</name>
        <dbReference type="ChEBI" id="CHEBI:18420"/>
    </cofactor>
</comment>
<dbReference type="GO" id="GO:0047631">
    <property type="term" value="F:ADP-ribose diphosphatase activity"/>
    <property type="evidence" value="ECO:0007669"/>
    <property type="project" value="UniProtKB-EC"/>
</dbReference>
<name>A0A3B1B2Q9_9ZZZZ</name>